<gene>
    <name evidence="7" type="ORF">GTS_38420</name>
</gene>
<evidence type="ECO:0000259" key="6">
    <source>
        <dbReference type="PROSITE" id="PS50893"/>
    </source>
</evidence>
<protein>
    <submittedName>
        <fullName evidence="7">ABC transporter ATP-binding protein</fullName>
    </submittedName>
</protein>
<accession>A0A4D4JCV3</accession>
<dbReference type="PROSITE" id="PS50893">
    <property type="entry name" value="ABC_TRANSPORTER_2"/>
    <property type="match status" value="1"/>
</dbReference>
<feature type="compositionally biased region" description="Gly residues" evidence="5">
    <location>
        <begin position="312"/>
        <end position="321"/>
    </location>
</feature>
<comment type="caution">
    <text evidence="7">The sequence shown here is derived from an EMBL/GenBank/DDBJ whole genome shotgun (WGS) entry which is preliminary data.</text>
</comment>
<evidence type="ECO:0000313" key="8">
    <source>
        <dbReference type="Proteomes" id="UP000298860"/>
    </source>
</evidence>
<dbReference type="SMART" id="SM00382">
    <property type="entry name" value="AAA"/>
    <property type="match status" value="1"/>
</dbReference>
<reference evidence="8" key="1">
    <citation type="submission" date="2019-04" db="EMBL/GenBank/DDBJ databases">
        <title>Draft genome sequence of Pseudonocardiaceae bacterium SL3-2-4.</title>
        <authorList>
            <person name="Ningsih F."/>
            <person name="Yokota A."/>
            <person name="Sakai Y."/>
            <person name="Nanatani K."/>
            <person name="Yabe S."/>
            <person name="Oetari A."/>
            <person name="Sjamsuridzal W."/>
        </authorList>
    </citation>
    <scope>NUCLEOTIDE SEQUENCE [LARGE SCALE GENOMIC DNA]</scope>
    <source>
        <strain evidence="8">SL3-2-4</strain>
    </source>
</reference>
<dbReference type="InterPro" id="IPR003593">
    <property type="entry name" value="AAA+_ATPase"/>
</dbReference>
<keyword evidence="8" id="KW-1185">Reference proteome</keyword>
<evidence type="ECO:0000256" key="1">
    <source>
        <dbReference type="ARBA" id="ARBA00005417"/>
    </source>
</evidence>
<dbReference type="GO" id="GO:0016887">
    <property type="term" value="F:ATP hydrolysis activity"/>
    <property type="evidence" value="ECO:0007669"/>
    <property type="project" value="InterPro"/>
</dbReference>
<evidence type="ECO:0000313" key="7">
    <source>
        <dbReference type="EMBL" id="GDY32209.1"/>
    </source>
</evidence>
<keyword evidence="4 7" id="KW-0067">ATP-binding</keyword>
<name>A0A4D4JCV3_9PSEU</name>
<dbReference type="InterPro" id="IPR003439">
    <property type="entry name" value="ABC_transporter-like_ATP-bd"/>
</dbReference>
<feature type="compositionally biased region" description="Low complexity" evidence="5">
    <location>
        <begin position="323"/>
        <end position="350"/>
    </location>
</feature>
<dbReference type="RefSeq" id="WP_137815246.1">
    <property type="nucleotide sequence ID" value="NZ_BJFL01000022.1"/>
</dbReference>
<dbReference type="EMBL" id="BJFL01000022">
    <property type="protein sequence ID" value="GDY32209.1"/>
    <property type="molecule type" value="Genomic_DNA"/>
</dbReference>
<evidence type="ECO:0000256" key="3">
    <source>
        <dbReference type="ARBA" id="ARBA00022741"/>
    </source>
</evidence>
<dbReference type="Proteomes" id="UP000298860">
    <property type="component" value="Unassembled WGS sequence"/>
</dbReference>
<evidence type="ECO:0000256" key="4">
    <source>
        <dbReference type="ARBA" id="ARBA00022840"/>
    </source>
</evidence>
<comment type="similarity">
    <text evidence="1">Belongs to the ABC transporter superfamily.</text>
</comment>
<keyword evidence="2" id="KW-0813">Transport</keyword>
<dbReference type="Gene3D" id="3.40.50.300">
    <property type="entry name" value="P-loop containing nucleotide triphosphate hydrolases"/>
    <property type="match status" value="1"/>
</dbReference>
<keyword evidence="3" id="KW-0547">Nucleotide-binding</keyword>
<dbReference type="CDD" id="cd03268">
    <property type="entry name" value="ABC_BcrA_bacitracin_resist"/>
    <property type="match status" value="1"/>
</dbReference>
<dbReference type="SUPFAM" id="SSF52540">
    <property type="entry name" value="P-loop containing nucleoside triphosphate hydrolases"/>
    <property type="match status" value="1"/>
</dbReference>
<proteinExistence type="inferred from homology"/>
<evidence type="ECO:0000256" key="2">
    <source>
        <dbReference type="ARBA" id="ARBA00022448"/>
    </source>
</evidence>
<feature type="region of interest" description="Disordered" evidence="5">
    <location>
        <begin position="304"/>
        <end position="357"/>
    </location>
</feature>
<dbReference type="InterPro" id="IPR027417">
    <property type="entry name" value="P-loop_NTPase"/>
</dbReference>
<evidence type="ECO:0000256" key="5">
    <source>
        <dbReference type="SAM" id="MobiDB-lite"/>
    </source>
</evidence>
<dbReference type="GO" id="GO:0005524">
    <property type="term" value="F:ATP binding"/>
    <property type="evidence" value="ECO:0007669"/>
    <property type="project" value="UniProtKB-KW"/>
</dbReference>
<dbReference type="AlphaFoldDB" id="A0A4D4JCV3"/>
<feature type="domain" description="ABC transporter" evidence="6">
    <location>
        <begin position="8"/>
        <end position="233"/>
    </location>
</feature>
<dbReference type="OrthoDB" id="9804819at2"/>
<dbReference type="PANTHER" id="PTHR43335">
    <property type="entry name" value="ABC TRANSPORTER, ATP-BINDING PROTEIN"/>
    <property type="match status" value="1"/>
</dbReference>
<dbReference type="PANTHER" id="PTHR43335:SF4">
    <property type="entry name" value="ABC TRANSPORTER, ATP-BINDING PROTEIN"/>
    <property type="match status" value="1"/>
</dbReference>
<dbReference type="Pfam" id="PF00005">
    <property type="entry name" value="ABC_tran"/>
    <property type="match status" value="1"/>
</dbReference>
<organism evidence="7 8">
    <name type="scientific">Gandjariella thermophila</name>
    <dbReference type="NCBI Taxonomy" id="1931992"/>
    <lineage>
        <taxon>Bacteria</taxon>
        <taxon>Bacillati</taxon>
        <taxon>Actinomycetota</taxon>
        <taxon>Actinomycetes</taxon>
        <taxon>Pseudonocardiales</taxon>
        <taxon>Pseudonocardiaceae</taxon>
        <taxon>Gandjariella</taxon>
    </lineage>
</organism>
<sequence length="357" mass="37941">MHDGSGRIVVQGLTKQFGQVTAVQNLSFTVEPGSVTGFLGPNGAGKTTTLRMLLGLVKPTSGTATINGQPFHRLGNPARVVGAVLEAQGFHPNRSARNHLRVYAAAMGVPDERAEQVLQLVGLDAAADRKAGGFSMGMKQRLALATALLGDPQVLVLDEPANGLDPEGIAWLRSFLQSFARSGRTVLVSSHLLAEIEQTVDQVVIISRGQTMYYGQLDDLRRQQQTRVLVRPADPHALVKALQEDGITEVESTPDGQLAVSGADSMRIADIALAAGVAVYGMQEEQLDLEQLFFRLTSGQFTAAQHNPYGQPPGGGWGPPAGGAPQQAYQAPTYQQPGYPQQNPQHPQQGTGWGGNA</sequence>